<dbReference type="Proteomes" id="UP000007346">
    <property type="component" value="Chromosome"/>
</dbReference>
<feature type="compositionally biased region" description="Basic residues" evidence="1">
    <location>
        <begin position="44"/>
        <end position="63"/>
    </location>
</feature>
<evidence type="ECO:0000256" key="1">
    <source>
        <dbReference type="SAM" id="MobiDB-lite"/>
    </source>
</evidence>
<name>J9UP87_BRAPL</name>
<gene>
    <name evidence="2" type="ORF">B2904_orf162</name>
</gene>
<dbReference type="PATRIC" id="fig|1133568.3.peg.160"/>
<evidence type="ECO:0000313" key="3">
    <source>
        <dbReference type="Proteomes" id="UP000007346"/>
    </source>
</evidence>
<dbReference type="AlphaFoldDB" id="J9UP87"/>
<dbReference type="HOGENOM" id="CLU_2876973_0_0_12"/>
<accession>J9UP87</accession>
<dbReference type="RefSeq" id="WP_014935158.1">
    <property type="nucleotide sequence ID" value="NC_018607.1"/>
</dbReference>
<sequence>MNDLGFNQHLKDLGLNSFNDLFKRNIPSNKNNIREMTPQEAKTKHNKKNRNKLAKLSKKRNRK</sequence>
<feature type="region of interest" description="Disordered" evidence="1">
    <location>
        <begin position="24"/>
        <end position="63"/>
    </location>
</feature>
<dbReference type="EMBL" id="CP003490">
    <property type="protein sequence ID" value="AFR69519.1"/>
    <property type="molecule type" value="Genomic_DNA"/>
</dbReference>
<protein>
    <submittedName>
        <fullName evidence="2">Uncharacterized protein</fullName>
    </submittedName>
</protein>
<evidence type="ECO:0000313" key="2">
    <source>
        <dbReference type="EMBL" id="AFR69519.1"/>
    </source>
</evidence>
<reference evidence="2 3" key="1">
    <citation type="journal article" date="2012" name="BMC Genomics">
        <title>Comparative genomics of Brachyspira pilosicoli strains: genome rearrangements, reductions and correlation of genetic compliment with phenotypic diversity.</title>
        <authorList>
            <person name="Mappley L.J."/>
            <person name="Black M.L."/>
            <person name="Abuoun M."/>
            <person name="Darby A.C."/>
            <person name="Woodward M.J."/>
            <person name="Parkhill J."/>
            <person name="Turner A.K."/>
            <person name="Bellgard M.I."/>
            <person name="La T."/>
            <person name="Phillips N.D."/>
            <person name="La Ragione R.M."/>
            <person name="Hampson D.J."/>
        </authorList>
    </citation>
    <scope>NUCLEOTIDE SEQUENCE [LARGE SCALE GENOMIC DNA]</scope>
    <source>
        <strain evidence="2">B2904</strain>
    </source>
</reference>
<organism evidence="2 3">
    <name type="scientific">Brachyspira pilosicoli B2904</name>
    <dbReference type="NCBI Taxonomy" id="1133568"/>
    <lineage>
        <taxon>Bacteria</taxon>
        <taxon>Pseudomonadati</taxon>
        <taxon>Spirochaetota</taxon>
        <taxon>Spirochaetia</taxon>
        <taxon>Brachyspirales</taxon>
        <taxon>Brachyspiraceae</taxon>
        <taxon>Brachyspira</taxon>
    </lineage>
</organism>
<proteinExistence type="predicted"/>
<dbReference type="KEGG" id="bpj:B2904_orf162"/>